<dbReference type="EMBL" id="PCHA01000037">
    <property type="protein sequence ID" value="PKU93181.1"/>
    <property type="molecule type" value="Genomic_DNA"/>
</dbReference>
<dbReference type="Proteomes" id="UP000233722">
    <property type="component" value="Unassembled WGS sequence"/>
</dbReference>
<dbReference type="RefSeq" id="WP_180326857.1">
    <property type="nucleotide sequence ID" value="NZ_PCHA01000037.1"/>
</dbReference>
<organism evidence="1 2">
    <name type="scientific">Bifidobacterium pseudolongum subsp. globosum</name>
    <dbReference type="NCBI Taxonomy" id="1690"/>
    <lineage>
        <taxon>Bacteria</taxon>
        <taxon>Bacillati</taxon>
        <taxon>Actinomycetota</taxon>
        <taxon>Actinomycetes</taxon>
        <taxon>Bifidobacteriales</taxon>
        <taxon>Bifidobacteriaceae</taxon>
        <taxon>Bifidobacterium</taxon>
    </lineage>
</organism>
<reference evidence="1 2" key="1">
    <citation type="submission" date="2017-10" db="EMBL/GenBank/DDBJ databases">
        <title>Bifidobacterium genomics.</title>
        <authorList>
            <person name="Lugli G.A."/>
            <person name="Milani C."/>
            <person name="Mancabelli L."/>
        </authorList>
    </citation>
    <scope>NUCLEOTIDE SEQUENCE [LARGE SCALE GENOMIC DNA]</scope>
    <source>
        <strain evidence="1 2">1747B</strain>
    </source>
</reference>
<dbReference type="AlphaFoldDB" id="A0A2N3QND4"/>
<name>A0A2N3QND4_9BIFI</name>
<evidence type="ECO:0000313" key="1">
    <source>
        <dbReference type="EMBL" id="PKU93181.1"/>
    </source>
</evidence>
<comment type="caution">
    <text evidence="1">The sequence shown here is derived from an EMBL/GenBank/DDBJ whole genome shotgun (WGS) entry which is preliminary data.</text>
</comment>
<gene>
    <name evidence="1" type="ORF">CQR45_1711</name>
</gene>
<accession>A0A2N3QND4</accession>
<proteinExistence type="predicted"/>
<evidence type="ECO:0000313" key="2">
    <source>
        <dbReference type="Proteomes" id="UP000233722"/>
    </source>
</evidence>
<sequence length="148" mass="16444">MTTRSLIGMQHGDGSITAIYCQCDGYPSYNGKVLRDHYTDGMQVEELMALGEIDVLGQTPAAFMDDAEKRRDIDKNGYPPSKTAAASTYGKNDAMQAAVYVDRDAFVEAARGMWAEYVYLFVNDAWSVRDLYDENTGWAPIDESISKS</sequence>
<protein>
    <submittedName>
        <fullName evidence="1">Uncharacterized protein</fullName>
    </submittedName>
</protein>